<dbReference type="Pfam" id="PF01694">
    <property type="entry name" value="Rhomboid"/>
    <property type="match status" value="1"/>
</dbReference>
<reference evidence="8" key="3">
    <citation type="submission" date="2025-08" db="UniProtKB">
        <authorList>
            <consortium name="Ensembl"/>
        </authorList>
    </citation>
    <scope>IDENTIFICATION</scope>
</reference>
<feature type="transmembrane region" description="Helical" evidence="6">
    <location>
        <begin position="128"/>
        <end position="152"/>
    </location>
</feature>
<reference evidence="8" key="2">
    <citation type="submission" date="2020-02" db="EMBL/GenBank/DDBJ databases">
        <title>Esox lucius (northern pike) genome, fEsoLuc1, primary haplotype.</title>
        <authorList>
            <person name="Myers G."/>
            <person name="Karagic N."/>
            <person name="Meyer A."/>
            <person name="Pippel M."/>
            <person name="Reichard M."/>
            <person name="Winkler S."/>
            <person name="Tracey A."/>
            <person name="Sims Y."/>
            <person name="Howe K."/>
            <person name="Rhie A."/>
            <person name="Formenti G."/>
            <person name="Durbin R."/>
            <person name="Fedrigo O."/>
            <person name="Jarvis E.D."/>
        </authorList>
    </citation>
    <scope>NUCLEOTIDE SEQUENCE [LARGE SCALE GENOMIC DNA]</scope>
</reference>
<evidence type="ECO:0000256" key="1">
    <source>
        <dbReference type="ARBA" id="ARBA00004141"/>
    </source>
</evidence>
<reference evidence="8" key="4">
    <citation type="submission" date="2025-09" db="UniProtKB">
        <authorList>
            <consortium name="Ensembl"/>
        </authorList>
    </citation>
    <scope>IDENTIFICATION</scope>
</reference>
<dbReference type="FunCoup" id="A0A3P9A2C3">
    <property type="interactions" value="159"/>
</dbReference>
<evidence type="ECO:0000256" key="4">
    <source>
        <dbReference type="ARBA" id="ARBA00023136"/>
    </source>
</evidence>
<evidence type="ECO:0000256" key="6">
    <source>
        <dbReference type="SAM" id="Phobius"/>
    </source>
</evidence>
<keyword evidence="4 6" id="KW-0472">Membrane</keyword>
<feature type="domain" description="Peptidase S54 rhomboid" evidence="7">
    <location>
        <begin position="87"/>
        <end position="227"/>
    </location>
</feature>
<dbReference type="InterPro" id="IPR035952">
    <property type="entry name" value="Rhomboid-like_sf"/>
</dbReference>
<dbReference type="PANTHER" id="PTHR43066:SF12">
    <property type="entry name" value="RHOMBOID DOMAIN-CONTAINING 2"/>
    <property type="match status" value="1"/>
</dbReference>
<dbReference type="InParanoid" id="A0A3P9A2C3"/>
<dbReference type="Proteomes" id="UP000265140">
    <property type="component" value="Chromosome 7"/>
</dbReference>
<dbReference type="Bgee" id="ENSELUG00000014197">
    <property type="expression patterns" value="Expressed in nose and 15 other cell types or tissues"/>
</dbReference>
<organism evidence="8 9">
    <name type="scientific">Esox lucius</name>
    <name type="common">Northern pike</name>
    <dbReference type="NCBI Taxonomy" id="8010"/>
    <lineage>
        <taxon>Eukaryota</taxon>
        <taxon>Metazoa</taxon>
        <taxon>Chordata</taxon>
        <taxon>Craniata</taxon>
        <taxon>Vertebrata</taxon>
        <taxon>Euteleostomi</taxon>
        <taxon>Actinopterygii</taxon>
        <taxon>Neopterygii</taxon>
        <taxon>Teleostei</taxon>
        <taxon>Protacanthopterygii</taxon>
        <taxon>Esociformes</taxon>
        <taxon>Esocidae</taxon>
        <taxon>Esox</taxon>
    </lineage>
</organism>
<name>A0A3P9A2C3_ESOLU</name>
<dbReference type="STRING" id="8010.ENSELUP00000035315"/>
<keyword evidence="2 6" id="KW-0812">Transmembrane</keyword>
<keyword evidence="3 6" id="KW-1133">Transmembrane helix</keyword>
<dbReference type="Ensembl" id="ENSELUT00000038799.3">
    <property type="protein sequence ID" value="ENSELUP00000035315.3"/>
    <property type="gene ID" value="ENSELUG00000014197.3"/>
</dbReference>
<dbReference type="Gene3D" id="1.20.1540.10">
    <property type="entry name" value="Rhomboid-like"/>
    <property type="match status" value="1"/>
</dbReference>
<evidence type="ECO:0000256" key="5">
    <source>
        <dbReference type="SAM" id="MobiDB-lite"/>
    </source>
</evidence>
<feature type="transmembrane region" description="Helical" evidence="6">
    <location>
        <begin position="182"/>
        <end position="206"/>
    </location>
</feature>
<evidence type="ECO:0000313" key="9">
    <source>
        <dbReference type="Proteomes" id="UP000265140"/>
    </source>
</evidence>
<accession>A0A3P9A2C3</accession>
<feature type="transmembrane region" description="Helical" evidence="6">
    <location>
        <begin position="158"/>
        <end position="175"/>
    </location>
</feature>
<dbReference type="AlphaFoldDB" id="A0A3P9A2C3"/>
<dbReference type="GO" id="GO:0004252">
    <property type="term" value="F:serine-type endopeptidase activity"/>
    <property type="evidence" value="ECO:0007669"/>
    <property type="project" value="InterPro"/>
</dbReference>
<comment type="subcellular location">
    <subcellularLocation>
        <location evidence="1">Membrane</location>
        <topology evidence="1">Multi-pass membrane protein</topology>
    </subcellularLocation>
</comment>
<dbReference type="GO" id="GO:0016020">
    <property type="term" value="C:membrane"/>
    <property type="evidence" value="ECO:0007669"/>
    <property type="project" value="UniProtKB-SubCell"/>
</dbReference>
<keyword evidence="9" id="KW-1185">Reference proteome</keyword>
<feature type="transmembrane region" description="Helical" evidence="6">
    <location>
        <begin position="49"/>
        <end position="72"/>
    </location>
</feature>
<evidence type="ECO:0000256" key="3">
    <source>
        <dbReference type="ARBA" id="ARBA00022989"/>
    </source>
</evidence>
<evidence type="ECO:0000259" key="7">
    <source>
        <dbReference type="Pfam" id="PF01694"/>
    </source>
</evidence>
<dbReference type="InterPro" id="IPR022764">
    <property type="entry name" value="Peptidase_S54_rhomboid_dom"/>
</dbReference>
<proteinExistence type="predicted"/>
<reference evidence="9" key="1">
    <citation type="journal article" date="2014" name="PLoS ONE">
        <title>The genome and linkage map of the northern pike (Esox lucius): conserved synteny revealed between the salmonid sister group and the Neoteleostei.</title>
        <authorList>
            <person name="Rondeau E.B."/>
            <person name="Minkley D.R."/>
            <person name="Leong J.S."/>
            <person name="Messmer A.M."/>
            <person name="Jantzen J.R."/>
            <person name="von Schalburg K.R."/>
            <person name="Lemon C."/>
            <person name="Bird N.H."/>
            <person name="Koop B.F."/>
        </authorList>
    </citation>
    <scope>NUCLEOTIDE SEQUENCE</scope>
</reference>
<dbReference type="OMA" id="HGCSHSQ"/>
<dbReference type="PANTHER" id="PTHR43066">
    <property type="entry name" value="RHOMBOID-RELATED PROTEIN"/>
    <property type="match status" value="1"/>
</dbReference>
<sequence length="391" mass="42687">MCLAGFCLETVVRNCCFSIVLGLNIRMISRIVLKDVVERFRICIPELRLTSGIVAVIIVSVVFFTVTTYFGLSKEVFSLGTTTFGSGDVHKLITYSFHHRTVTQLLLSIGVLVPLCGGIEKSLGTVRFLLIFLLLSISTGVLYTTLGLLLFGTSAQNLVEGLVPVSLSVMSMATVHSRMVKGFLFGVSVPMLALPWLFLLIVTILVPNTVFLCNVVAIIAGGVYGKGCLSRLDLSDTIGTILDRKLPFRLLKNIGFLYVPASTVERRRTVHPPIIPTPGSYPVQAYAPVSSTTSLQATEHTPKTYEGWAHSYYTQRSPVHLSDIYGHNHGYGFKQSFWPIQGHSNEHGHGCSHSQGHSNEHGHGCSHSQGHSNEHGHGCSHSQGHSNEHGH</sequence>
<feature type="region of interest" description="Disordered" evidence="5">
    <location>
        <begin position="346"/>
        <end position="391"/>
    </location>
</feature>
<evidence type="ECO:0000256" key="2">
    <source>
        <dbReference type="ARBA" id="ARBA00022692"/>
    </source>
</evidence>
<gene>
    <name evidence="8" type="primary">RHBDD2</name>
</gene>
<dbReference type="GeneTree" id="ENSGT00940000165977"/>
<dbReference type="SUPFAM" id="SSF144091">
    <property type="entry name" value="Rhomboid-like"/>
    <property type="match status" value="1"/>
</dbReference>
<protein>
    <recommendedName>
        <fullName evidence="7">Peptidase S54 rhomboid domain-containing protein</fullName>
    </recommendedName>
</protein>
<evidence type="ECO:0000313" key="8">
    <source>
        <dbReference type="Ensembl" id="ENSELUP00000035315.3"/>
    </source>
</evidence>